<protein>
    <recommendedName>
        <fullName evidence="8">Abasic site processing protein</fullName>
        <ecNumber evidence="8">3.4.-.-</ecNumber>
    </recommendedName>
</protein>
<evidence type="ECO:0000256" key="6">
    <source>
        <dbReference type="ARBA" id="ARBA00023125"/>
    </source>
</evidence>
<comment type="similarity">
    <text evidence="1 8">Belongs to the SOS response-associated peptidase family.</text>
</comment>
<keyword evidence="3" id="KW-0227">DNA damage</keyword>
<evidence type="ECO:0000313" key="10">
    <source>
        <dbReference type="Proteomes" id="UP000503096"/>
    </source>
</evidence>
<dbReference type="FunCoup" id="A0A6M4HBI3">
    <property type="interactions" value="291"/>
</dbReference>
<evidence type="ECO:0000256" key="2">
    <source>
        <dbReference type="ARBA" id="ARBA00022670"/>
    </source>
</evidence>
<dbReference type="RefSeq" id="WP_171163464.1">
    <property type="nucleotide sequence ID" value="NZ_CP053073.1"/>
</dbReference>
<dbReference type="InterPro" id="IPR036590">
    <property type="entry name" value="SRAP-like"/>
</dbReference>
<evidence type="ECO:0000313" key="9">
    <source>
        <dbReference type="EMBL" id="QJR15834.1"/>
    </source>
</evidence>
<organism evidence="9 10">
    <name type="scientific">Usitatibacter palustris</name>
    <dbReference type="NCBI Taxonomy" id="2732487"/>
    <lineage>
        <taxon>Bacteria</taxon>
        <taxon>Pseudomonadati</taxon>
        <taxon>Pseudomonadota</taxon>
        <taxon>Betaproteobacteria</taxon>
        <taxon>Nitrosomonadales</taxon>
        <taxon>Usitatibacteraceae</taxon>
        <taxon>Usitatibacter</taxon>
    </lineage>
</organism>
<dbReference type="GO" id="GO:0003697">
    <property type="term" value="F:single-stranded DNA binding"/>
    <property type="evidence" value="ECO:0007669"/>
    <property type="project" value="InterPro"/>
</dbReference>
<keyword evidence="6" id="KW-0238">DNA-binding</keyword>
<keyword evidence="7" id="KW-0456">Lyase</keyword>
<evidence type="ECO:0000256" key="1">
    <source>
        <dbReference type="ARBA" id="ARBA00008136"/>
    </source>
</evidence>
<evidence type="ECO:0000256" key="5">
    <source>
        <dbReference type="ARBA" id="ARBA00023124"/>
    </source>
</evidence>
<dbReference type="Gene3D" id="3.90.1680.10">
    <property type="entry name" value="SOS response associated peptidase-like"/>
    <property type="match status" value="1"/>
</dbReference>
<evidence type="ECO:0000256" key="7">
    <source>
        <dbReference type="ARBA" id="ARBA00023239"/>
    </source>
</evidence>
<name>A0A6M4HBI3_9PROT</name>
<dbReference type="KEGG" id="upl:DSM104440_02660"/>
<keyword evidence="4 8" id="KW-0378">Hydrolase</keyword>
<dbReference type="Proteomes" id="UP000503096">
    <property type="component" value="Chromosome"/>
</dbReference>
<dbReference type="InterPro" id="IPR003738">
    <property type="entry name" value="SRAP"/>
</dbReference>
<dbReference type="Pfam" id="PF02586">
    <property type="entry name" value="SRAP"/>
    <property type="match status" value="1"/>
</dbReference>
<dbReference type="SUPFAM" id="SSF143081">
    <property type="entry name" value="BB1717-like"/>
    <property type="match status" value="1"/>
</dbReference>
<dbReference type="GO" id="GO:0008233">
    <property type="term" value="F:peptidase activity"/>
    <property type="evidence" value="ECO:0007669"/>
    <property type="project" value="UniProtKB-KW"/>
</dbReference>
<keyword evidence="10" id="KW-1185">Reference proteome</keyword>
<keyword evidence="5" id="KW-0190">Covalent protein-DNA linkage</keyword>
<dbReference type="PANTHER" id="PTHR13604">
    <property type="entry name" value="DC12-RELATED"/>
    <property type="match status" value="1"/>
</dbReference>
<proteinExistence type="inferred from homology"/>
<dbReference type="AlphaFoldDB" id="A0A6M4HBI3"/>
<dbReference type="GO" id="GO:0016829">
    <property type="term" value="F:lyase activity"/>
    <property type="evidence" value="ECO:0007669"/>
    <property type="project" value="UniProtKB-KW"/>
</dbReference>
<evidence type="ECO:0000256" key="8">
    <source>
        <dbReference type="RuleBase" id="RU364100"/>
    </source>
</evidence>
<evidence type="ECO:0000256" key="4">
    <source>
        <dbReference type="ARBA" id="ARBA00022801"/>
    </source>
</evidence>
<dbReference type="EC" id="3.4.-.-" evidence="8"/>
<dbReference type="EMBL" id="CP053073">
    <property type="protein sequence ID" value="QJR15834.1"/>
    <property type="molecule type" value="Genomic_DNA"/>
</dbReference>
<gene>
    <name evidence="9" type="primary">yedK</name>
    <name evidence="9" type="ORF">DSM104440_02660</name>
</gene>
<reference evidence="9 10" key="1">
    <citation type="submission" date="2020-04" db="EMBL/GenBank/DDBJ databases">
        <title>Usitatibacter rugosus gen. nov., sp. nov. and Usitatibacter palustris sp. nov., novel members of Usitatibacteraceae fam. nov. within the order Nitrosomonadales isolated from soil.</title>
        <authorList>
            <person name="Huber K.J."/>
            <person name="Neumann-Schaal M."/>
            <person name="Geppert A."/>
            <person name="Luckner M."/>
            <person name="Wanner G."/>
            <person name="Overmann J."/>
        </authorList>
    </citation>
    <scope>NUCLEOTIDE SEQUENCE [LARGE SCALE GENOMIC DNA]</scope>
    <source>
        <strain evidence="9 10">Swamp67</strain>
    </source>
</reference>
<keyword evidence="2 8" id="KW-0645">Protease</keyword>
<sequence length="218" mass="24764">MCSRYFLDDDGNIISYTFRVPVDDRVKRRYNIAPTNVSPVIRAAPEGGRALAMLRWGLVPYWADDLKVGTRAINARSETVEQKPTFREAFKTRRCLVPATGYFEWKGDPGHKQPFAFTLPDRPMFAFAGLWERWKPRDGGDPVETYTILTTEPNAYAATIHDRMPVILAEGDYDRWLSGTVAEVRPLMRPYANEMGARTVSKLVGNPRNDVPEVLLPD</sequence>
<dbReference type="GO" id="GO:0106300">
    <property type="term" value="P:protein-DNA covalent cross-linking repair"/>
    <property type="evidence" value="ECO:0007669"/>
    <property type="project" value="InterPro"/>
</dbReference>
<dbReference type="GO" id="GO:0006508">
    <property type="term" value="P:proteolysis"/>
    <property type="evidence" value="ECO:0007669"/>
    <property type="project" value="UniProtKB-KW"/>
</dbReference>
<dbReference type="InParanoid" id="A0A6M4HBI3"/>
<dbReference type="PANTHER" id="PTHR13604:SF0">
    <property type="entry name" value="ABASIC SITE PROCESSING PROTEIN HMCES"/>
    <property type="match status" value="1"/>
</dbReference>
<accession>A0A6M4HBI3</accession>
<evidence type="ECO:0000256" key="3">
    <source>
        <dbReference type="ARBA" id="ARBA00022763"/>
    </source>
</evidence>